<sequence>MAETWFSRLKTEIEDSRDLQEILGVKVIEHLLWNNISREQYETLSSLRVKRILENWHEEFLA</sequence>
<name>A0A2U3LGU4_9FIRM</name>
<dbReference type="EMBL" id="OMOF01000445">
    <property type="protein sequence ID" value="SPF51155.1"/>
    <property type="molecule type" value="Genomic_DNA"/>
</dbReference>
<protein>
    <submittedName>
        <fullName evidence="1">Uncharacterized protein</fullName>
    </submittedName>
</protein>
<accession>A0A2U3LGU4</accession>
<dbReference type="AlphaFoldDB" id="A0A2U3LGU4"/>
<dbReference type="Proteomes" id="UP000238916">
    <property type="component" value="Unassembled WGS sequence"/>
</dbReference>
<reference evidence="2" key="1">
    <citation type="submission" date="2018-02" db="EMBL/GenBank/DDBJ databases">
        <authorList>
            <person name="Hausmann B."/>
        </authorList>
    </citation>
    <scope>NUCLEOTIDE SEQUENCE [LARGE SCALE GENOMIC DNA]</scope>
    <source>
        <strain evidence="2">Peat soil MAG SbF1</strain>
    </source>
</reference>
<evidence type="ECO:0000313" key="2">
    <source>
        <dbReference type="Proteomes" id="UP000238916"/>
    </source>
</evidence>
<proteinExistence type="predicted"/>
<gene>
    <name evidence="1" type="ORF">SBF1_50039</name>
</gene>
<organism evidence="1 2">
    <name type="scientific">Candidatus Desulfosporosinus infrequens</name>
    <dbReference type="NCBI Taxonomy" id="2043169"/>
    <lineage>
        <taxon>Bacteria</taxon>
        <taxon>Bacillati</taxon>
        <taxon>Bacillota</taxon>
        <taxon>Clostridia</taxon>
        <taxon>Eubacteriales</taxon>
        <taxon>Desulfitobacteriaceae</taxon>
        <taxon>Desulfosporosinus</taxon>
    </lineage>
</organism>
<evidence type="ECO:0000313" key="1">
    <source>
        <dbReference type="EMBL" id="SPF51155.1"/>
    </source>
</evidence>